<dbReference type="EMBL" id="PEZL01000005">
    <property type="protein sequence ID" value="PIS13697.1"/>
    <property type="molecule type" value="Genomic_DNA"/>
</dbReference>
<protein>
    <submittedName>
        <fullName evidence="1">DNA helicase UvrD</fullName>
    </submittedName>
</protein>
<proteinExistence type="predicted"/>
<dbReference type="CDD" id="cd19067">
    <property type="entry name" value="PfuEndoQ-like"/>
    <property type="match status" value="1"/>
</dbReference>
<dbReference type="PANTHER" id="PTHR40084">
    <property type="entry name" value="PHOSPHOHYDROLASE, PHP FAMILY"/>
    <property type="match status" value="1"/>
</dbReference>
<evidence type="ECO:0000313" key="2">
    <source>
        <dbReference type="Proteomes" id="UP000230353"/>
    </source>
</evidence>
<name>A0A2H0WM13_9BACT</name>
<sequence>MKIIADLHIHSKYSRAVSGDMTLENIASHARKKGIQVVATGDFTHPAWFGEIKNKLQPAEEGLFNLKPQISNLKSPDTRFMLTVEIACIYSKGGKVRRLHHVVFAPTIEAVEKINKKLAWIGNLKSDGRPMLGLDSRKLLEIILEADSRCVLVPAHCWTPWFSIFGSMSGFDSIEECFDEMSPHIFAVETGLSSDPPMNWRLSSLDNVSLISNSDAHSLSKLGREANVFDCGLSYAEIVSAIKERNPERFLYTIEFFPEEGKYYYDGHRNCGIVFSPEQTKKHNGLCPKCGKKLTVGVLSRVDELADRKDELVPDRAKRVPYKSLIPLVEVIAGAKGVGPQTKTVAVEYDKLISKFGSEFFVLLDAPIDEIEQIVDSKIAEGIKRMREGNVKIEPGYDGEFGKIKLFDEGEKMEEEKKQKSLF</sequence>
<keyword evidence="1" id="KW-0347">Helicase</keyword>
<keyword evidence="1" id="KW-0067">ATP-binding</keyword>
<accession>A0A2H0WM13</accession>
<evidence type="ECO:0000313" key="1">
    <source>
        <dbReference type="EMBL" id="PIS13697.1"/>
    </source>
</evidence>
<dbReference type="InterPro" id="IPR016195">
    <property type="entry name" value="Pol/histidinol_Pase-like"/>
</dbReference>
<keyword evidence="1" id="KW-0378">Hydrolase</keyword>
<organism evidence="1 2">
    <name type="scientific">Candidatus Tagabacteria bacterium CG09_land_8_20_14_0_10_41_14</name>
    <dbReference type="NCBI Taxonomy" id="1975021"/>
    <lineage>
        <taxon>Bacteria</taxon>
        <taxon>Candidatus Tagaibacteriota</taxon>
    </lineage>
</organism>
<reference evidence="2" key="1">
    <citation type="submission" date="2017-09" db="EMBL/GenBank/DDBJ databases">
        <title>Depth-based differentiation of microbial function through sediment-hosted aquifers and enrichment of novel symbionts in the deep terrestrial subsurface.</title>
        <authorList>
            <person name="Probst A.J."/>
            <person name="Ladd B."/>
            <person name="Jarett J.K."/>
            <person name="Geller-Mcgrath D.E."/>
            <person name="Sieber C.M.K."/>
            <person name="Emerson J.B."/>
            <person name="Anantharaman K."/>
            <person name="Thomas B.C."/>
            <person name="Malmstrom R."/>
            <person name="Stieglmeier M."/>
            <person name="Klingl A."/>
            <person name="Woyke T."/>
            <person name="Ryan C.M."/>
            <person name="Banfield J.F."/>
        </authorList>
    </citation>
    <scope>NUCLEOTIDE SEQUENCE [LARGE SCALE GENOMIC DNA]</scope>
</reference>
<dbReference type="Proteomes" id="UP000230353">
    <property type="component" value="Unassembled WGS sequence"/>
</dbReference>
<gene>
    <name evidence="1" type="ORF">COT67_00265</name>
</gene>
<dbReference type="AlphaFoldDB" id="A0A2H0WM13"/>
<dbReference type="PANTHER" id="PTHR40084:SF1">
    <property type="entry name" value="PHOSPHOTRANSFERASE"/>
    <property type="match status" value="1"/>
</dbReference>
<dbReference type="SUPFAM" id="SSF89550">
    <property type="entry name" value="PHP domain-like"/>
    <property type="match status" value="1"/>
</dbReference>
<keyword evidence="1" id="KW-0547">Nucleotide-binding</keyword>
<dbReference type="GO" id="GO:0004386">
    <property type="term" value="F:helicase activity"/>
    <property type="evidence" value="ECO:0007669"/>
    <property type="project" value="UniProtKB-KW"/>
</dbReference>
<dbReference type="Gene3D" id="3.20.20.140">
    <property type="entry name" value="Metal-dependent hydrolases"/>
    <property type="match status" value="1"/>
</dbReference>
<comment type="caution">
    <text evidence="1">The sequence shown here is derived from an EMBL/GenBank/DDBJ whole genome shotgun (WGS) entry which is preliminary data.</text>
</comment>